<evidence type="ECO:0000313" key="3">
    <source>
        <dbReference type="EMBL" id="MCB5411159.1"/>
    </source>
</evidence>
<keyword evidence="4" id="KW-1185">Reference proteome</keyword>
<dbReference type="RefSeq" id="WP_226936618.1">
    <property type="nucleotide sequence ID" value="NZ_JACDXX010000013.1"/>
</dbReference>
<proteinExistence type="predicted"/>
<feature type="domain" description="AsmA" evidence="2">
    <location>
        <begin position="223"/>
        <end position="537"/>
    </location>
</feature>
<evidence type="ECO:0000313" key="4">
    <source>
        <dbReference type="Proteomes" id="UP001198571"/>
    </source>
</evidence>
<accession>A0ABS8CP57</accession>
<sequence length="664" mass="69371">MRWILRISVALVVFVMLILLLVMMIPADRVARLAADKFQELSGRSLTFEGEVSPRFWPVLGVTTGPVSISNAEWSGLEGPMFAADSLMISINAAALVGGEVKILGIEAERPRILLERDNKGRENWVFGGGGEGGEISEATPGVGRAWTLEKGLISNGTLRFVDQISGRDITLDGLNAELAIPDFGGAFTTSASAVVSGQRLTLNATGGIFSAFTEGRIVPVSLTAGVGDAKLSFEGRGGWQPMAAEGKITADLSDLAALGALSGTSVSAPPEGFGARRLALSGQLTLDDKGALYLRGTRIEADDNILAGDLDLRQGEARPKLSGNLRANALNLRGLSGSTGDVAGAGSAAPPASGGEGWSKERIDVSALGAIDTEVSLGAGSVDLGRLKFGETRLLLSIDRSRAVFDISELAAYGGAVTGEFVLNGRGGLSVGGTLALAGIDTQSLLSDLAGWDRLISRVNLNFSFLGVGNSLDELMRGLKGEGSLSLSKGEIRGLDIAGMLRTLDTSYVGEGQKTIFDGIAGSFNILDGNLTNEDLKLMAPYLNASGSGRVGLGARDLDYRIRPVAFPGQDGTGGVMVPLRITGPWAAPSYRLDLESIAREKMEAEAKAAEAKARAELEAKLKKELGVEAGQDEKLEDAVKRRAREALSDEAARMLEGLIGGN</sequence>
<dbReference type="EMBL" id="JACDXX010000013">
    <property type="protein sequence ID" value="MCB5411159.1"/>
    <property type="molecule type" value="Genomic_DNA"/>
</dbReference>
<gene>
    <name evidence="3" type="ORF">H0485_14290</name>
</gene>
<keyword evidence="1" id="KW-0175">Coiled coil</keyword>
<protein>
    <submittedName>
        <fullName evidence="3">AsmA family protein</fullName>
    </submittedName>
</protein>
<evidence type="ECO:0000256" key="1">
    <source>
        <dbReference type="SAM" id="Coils"/>
    </source>
</evidence>
<feature type="coiled-coil region" evidence="1">
    <location>
        <begin position="594"/>
        <end position="621"/>
    </location>
</feature>
<dbReference type="PANTHER" id="PTHR30441">
    <property type="entry name" value="DUF748 DOMAIN-CONTAINING PROTEIN"/>
    <property type="match status" value="1"/>
</dbReference>
<organism evidence="3 4">
    <name type="scientific">Pseudogemmobacter faecipullorum</name>
    <dbReference type="NCBI Taxonomy" id="2755041"/>
    <lineage>
        <taxon>Bacteria</taxon>
        <taxon>Pseudomonadati</taxon>
        <taxon>Pseudomonadota</taxon>
        <taxon>Alphaproteobacteria</taxon>
        <taxon>Rhodobacterales</taxon>
        <taxon>Paracoccaceae</taxon>
        <taxon>Pseudogemmobacter</taxon>
    </lineage>
</organism>
<comment type="caution">
    <text evidence="3">The sequence shown here is derived from an EMBL/GenBank/DDBJ whole genome shotgun (WGS) entry which is preliminary data.</text>
</comment>
<dbReference type="InterPro" id="IPR007844">
    <property type="entry name" value="AsmA"/>
</dbReference>
<evidence type="ECO:0000259" key="2">
    <source>
        <dbReference type="Pfam" id="PF05170"/>
    </source>
</evidence>
<feature type="domain" description="AsmA" evidence="2">
    <location>
        <begin position="3"/>
        <end position="126"/>
    </location>
</feature>
<reference evidence="3 4" key="1">
    <citation type="submission" date="2020-07" db="EMBL/GenBank/DDBJ databases">
        <title>Pseudogemmobacter sp. nov., isolated from poultry manure in Taiwan.</title>
        <authorList>
            <person name="Lin S.-Y."/>
            <person name="Tang Y.-S."/>
            <person name="Young C.-C."/>
        </authorList>
    </citation>
    <scope>NUCLEOTIDE SEQUENCE [LARGE SCALE GENOMIC DNA]</scope>
    <source>
        <strain evidence="3 4">CC-YST710</strain>
    </source>
</reference>
<dbReference type="Proteomes" id="UP001198571">
    <property type="component" value="Unassembled WGS sequence"/>
</dbReference>
<dbReference type="Pfam" id="PF05170">
    <property type="entry name" value="AsmA"/>
    <property type="match status" value="2"/>
</dbReference>
<name>A0ABS8CP57_9RHOB</name>
<dbReference type="InterPro" id="IPR052894">
    <property type="entry name" value="AsmA-related"/>
</dbReference>
<dbReference type="PANTHER" id="PTHR30441:SF4">
    <property type="entry name" value="PROTEIN ASMA"/>
    <property type="match status" value="1"/>
</dbReference>